<reference evidence="1" key="1">
    <citation type="submission" date="2020-02" db="EMBL/GenBank/DDBJ databases">
        <title>Draft genome sequence of Candidatus Afipia apatlaquensis IBT-C3, a potential strain for decolorization of textile dyes.</title>
        <authorList>
            <person name="Sanchez-Reyes A."/>
            <person name="Breton-Deval L."/>
            <person name="Mangelson H."/>
            <person name="Sanchez-Flores A."/>
        </authorList>
    </citation>
    <scope>NUCLEOTIDE SEQUENCE [LARGE SCALE GENOMIC DNA]</scope>
    <source>
        <strain evidence="1">IBT-C3</strain>
    </source>
</reference>
<organism evidence="1 2">
    <name type="scientific">Candidatus Afipia apatlaquensis</name>
    <dbReference type="NCBI Taxonomy" id="2712852"/>
    <lineage>
        <taxon>Bacteria</taxon>
        <taxon>Pseudomonadati</taxon>
        <taxon>Pseudomonadota</taxon>
        <taxon>Alphaproteobacteria</taxon>
        <taxon>Hyphomicrobiales</taxon>
        <taxon>Nitrobacteraceae</taxon>
        <taxon>Afipia</taxon>
    </lineage>
</organism>
<name>A0A7C9RG16_9BRAD</name>
<evidence type="ECO:0000313" key="2">
    <source>
        <dbReference type="Proteomes" id="UP000480266"/>
    </source>
</evidence>
<comment type="caution">
    <text evidence="1">The sequence shown here is derived from an EMBL/GenBank/DDBJ whole genome shotgun (WGS) entry which is preliminary data.</text>
</comment>
<dbReference type="AlphaFoldDB" id="A0A7C9RG16"/>
<keyword evidence="2" id="KW-1185">Reference proteome</keyword>
<proteinExistence type="predicted"/>
<accession>A0A7C9RG16</accession>
<dbReference type="EMBL" id="JAAMRR010000680">
    <property type="protein sequence ID" value="NGX96097.1"/>
    <property type="molecule type" value="Genomic_DNA"/>
</dbReference>
<evidence type="ECO:0000313" key="1">
    <source>
        <dbReference type="EMBL" id="NGX96097.1"/>
    </source>
</evidence>
<gene>
    <name evidence="1" type="ORF">G4V63_12995</name>
</gene>
<dbReference type="Proteomes" id="UP000480266">
    <property type="component" value="Unassembled WGS sequence"/>
</dbReference>
<protein>
    <submittedName>
        <fullName evidence="1">Uncharacterized protein</fullName>
    </submittedName>
</protein>
<sequence length="257" mass="28784">MLDIAGAANDTGFSVDERKEKAQRNSETYAETYGSPKIDLVSWFSREKYDCENPAVIAEVKNQIACTKLINCSTHGFANLSEVEAAGPVVIKSRIEVFRERETANATKRMTNPTDAELRWSARLVFNVASDQENVLTSFPGMFRNIKSVATDFNPNISRYSCRMEFQYNPAVVIPIWRMKYRLDAVRDQNATFLATEYFKKDPNSDYLAGLTEAALRANGVYERAQRTTASVATFTVQPSNKAPFVVDVTDTSLPGE</sequence>